<keyword evidence="2" id="KW-1185">Reference proteome</keyword>
<evidence type="ECO:0000313" key="2">
    <source>
        <dbReference type="Proteomes" id="UP000610459"/>
    </source>
</evidence>
<accession>A0ACC5PUP8</accession>
<protein>
    <submittedName>
        <fullName evidence="1">Phage repressor protein</fullName>
    </submittedName>
</protein>
<sequence length="80" mass="8629">MIRIDTPDRFALVNRSLTPALGDTIAFQLGEYPLLGKLFSSVIVSQEGETIDGEGLEGFVVMGKVTATIISAYEPLRPTT</sequence>
<dbReference type="EMBL" id="JACYNR010000026">
    <property type="protein sequence ID" value="MBD8128951.1"/>
    <property type="molecule type" value="Genomic_DNA"/>
</dbReference>
<organism evidence="1 2">
    <name type="scientific">Enterobacter agglomerans</name>
    <name type="common">Erwinia herbicola</name>
    <name type="synonym">Pantoea agglomerans</name>
    <dbReference type="NCBI Taxonomy" id="549"/>
    <lineage>
        <taxon>Bacteria</taxon>
        <taxon>Pseudomonadati</taxon>
        <taxon>Pseudomonadota</taxon>
        <taxon>Gammaproteobacteria</taxon>
        <taxon>Enterobacterales</taxon>
        <taxon>Erwiniaceae</taxon>
        <taxon>Pantoea</taxon>
        <taxon>Pantoea agglomerans group</taxon>
    </lineage>
</organism>
<proteinExistence type="predicted"/>
<evidence type="ECO:0000313" key="1">
    <source>
        <dbReference type="EMBL" id="MBD8128951.1"/>
    </source>
</evidence>
<reference evidence="1 2" key="1">
    <citation type="journal article" date="2020" name="FEMS Microbiol. Ecol.">
        <title>Temporal dynamics of bacterial communities during seed development and maturation.</title>
        <authorList>
            <person name="Chesneau G."/>
            <person name="Torres-Cortes G."/>
            <person name="Briand M."/>
            <person name="Darrasse A."/>
            <person name="Preveaux A."/>
            <person name="Marais C."/>
            <person name="Jacques M.A."/>
            <person name="Shade A."/>
            <person name="Barret M."/>
        </authorList>
    </citation>
    <scope>NUCLEOTIDE SEQUENCE [LARGE SCALE GENOMIC DNA]</scope>
    <source>
        <strain evidence="1 2">CFBP13709</strain>
    </source>
</reference>
<name>A0ACC5PUP8_ENTAG</name>
<gene>
    <name evidence="1" type="ORF">IFT41_22910</name>
</gene>
<dbReference type="Proteomes" id="UP000610459">
    <property type="component" value="Unassembled WGS sequence"/>
</dbReference>
<comment type="caution">
    <text evidence="1">The sequence shown here is derived from an EMBL/GenBank/DDBJ whole genome shotgun (WGS) entry which is preliminary data.</text>
</comment>